<dbReference type="STRING" id="78410.A0A0P7C3G3"/>
<keyword evidence="3" id="KW-1185">Reference proteome</keyword>
<name>A0A0P7C3G3_9HYPO</name>
<comment type="caution">
    <text evidence="2">The sequence shown here is derived from an EMBL/GenBank/DDBJ whole genome shotgun (WGS) entry which is preliminary data.</text>
</comment>
<reference evidence="2 3" key="1">
    <citation type="submission" date="2015-09" db="EMBL/GenBank/DDBJ databases">
        <title>Draft genome of a European isolate of the apple canker pathogen Neonectria ditissima.</title>
        <authorList>
            <person name="Gomez-Cortecero A."/>
            <person name="Harrison R.J."/>
            <person name="Armitage A.D."/>
        </authorList>
    </citation>
    <scope>NUCLEOTIDE SEQUENCE [LARGE SCALE GENOMIC DNA]</scope>
    <source>
        <strain evidence="2 3">R09/05</strain>
    </source>
</reference>
<dbReference type="EMBL" id="LKCW01000001">
    <property type="protein sequence ID" value="KPM46355.1"/>
    <property type="molecule type" value="Genomic_DNA"/>
</dbReference>
<gene>
    <name evidence="2" type="ORF">AK830_g184</name>
</gene>
<dbReference type="Proteomes" id="UP000050424">
    <property type="component" value="Unassembled WGS sequence"/>
</dbReference>
<accession>A0A0P7C3G3</accession>
<dbReference type="InterPro" id="IPR032675">
    <property type="entry name" value="LRR_dom_sf"/>
</dbReference>
<evidence type="ECO:0000313" key="3">
    <source>
        <dbReference type="Proteomes" id="UP000050424"/>
    </source>
</evidence>
<evidence type="ECO:0000256" key="1">
    <source>
        <dbReference type="SAM" id="MobiDB-lite"/>
    </source>
</evidence>
<evidence type="ECO:0000313" key="2">
    <source>
        <dbReference type="EMBL" id="KPM46355.1"/>
    </source>
</evidence>
<protein>
    <submittedName>
        <fullName evidence="2">Uncharacterized protein</fullName>
    </submittedName>
</protein>
<sequence>MPPKRLSHLFRTQPHHRSEPEAITTTTTTTIAAREPIPLDRARPSVAQLPDAVVRRIVAFARDEDLPALASSSSSLYARARYVQHSHVRVDLDKSRHVLDRLRLIKRLDQLAAIQTLQVSGREYDGGRDENSDIVAEMAAMLPAMTGLRRLDWHVGNGPTVVPISPRILAAMPANLRLHTSVFCNEVIESHVQARAFLGGLAGSQSLCALSVKVTFIEEQHCLETMRALKEVLLSCRNLTRLPNLDVWYPRGGCDGYGPPTVGPYCGLGFSGGEKPPALEELGVGEYPWGLEDVSQCQGYPVEGFKYEWNYWAETFDWSRLVRLNEVPPQLAPAIALKLTHLKELVLEALCWIEADYLQGITSPLELMSLSGWNRVGSKPASIDRFGATLRQLKMHEPEPGWTRDTHSFVTAPDLVHLSKSLPHLEHLALDIAQAKDAQDWPYDTLDAIAAFSRLRDIELWFPLGTKPPAPTPLLTTTSARHLFRYLRERNNNIQRVTLHSGAPLPDFSMLFGTRLDREPSWAMHNSVSFVCSVVYDSEGTEEDGDRLSVSCLELNTEMNARLCRLDRADRKPEDYGKLYADGLRLRVALDGPLNAIEWEAWKGEQLRQARDQQEKSQLTTTLQRLVVGPWKRVWKR</sequence>
<feature type="region of interest" description="Disordered" evidence="1">
    <location>
        <begin position="1"/>
        <end position="21"/>
    </location>
</feature>
<proteinExistence type="predicted"/>
<organism evidence="2 3">
    <name type="scientific">Neonectria ditissima</name>
    <dbReference type="NCBI Taxonomy" id="78410"/>
    <lineage>
        <taxon>Eukaryota</taxon>
        <taxon>Fungi</taxon>
        <taxon>Dikarya</taxon>
        <taxon>Ascomycota</taxon>
        <taxon>Pezizomycotina</taxon>
        <taxon>Sordariomycetes</taxon>
        <taxon>Hypocreomycetidae</taxon>
        <taxon>Hypocreales</taxon>
        <taxon>Nectriaceae</taxon>
        <taxon>Neonectria</taxon>
    </lineage>
</organism>
<dbReference type="Gene3D" id="3.80.10.10">
    <property type="entry name" value="Ribonuclease Inhibitor"/>
    <property type="match status" value="1"/>
</dbReference>
<dbReference type="OrthoDB" id="3945550at2759"/>
<dbReference type="AlphaFoldDB" id="A0A0P7C3G3"/>